<gene>
    <name evidence="2" type="ORF">Fcan01_03360</name>
</gene>
<protein>
    <submittedName>
        <fullName evidence="2">Uncharacterized protein</fullName>
    </submittedName>
</protein>
<evidence type="ECO:0000256" key="1">
    <source>
        <dbReference type="SAM" id="Phobius"/>
    </source>
</evidence>
<dbReference type="EMBL" id="LNIX01000001">
    <property type="protein sequence ID" value="OXA61978.1"/>
    <property type="molecule type" value="Genomic_DNA"/>
</dbReference>
<keyword evidence="1" id="KW-0472">Membrane</keyword>
<organism evidence="2 3">
    <name type="scientific">Folsomia candida</name>
    <name type="common">Springtail</name>
    <dbReference type="NCBI Taxonomy" id="158441"/>
    <lineage>
        <taxon>Eukaryota</taxon>
        <taxon>Metazoa</taxon>
        <taxon>Ecdysozoa</taxon>
        <taxon>Arthropoda</taxon>
        <taxon>Hexapoda</taxon>
        <taxon>Collembola</taxon>
        <taxon>Entomobryomorpha</taxon>
        <taxon>Isotomoidea</taxon>
        <taxon>Isotomidae</taxon>
        <taxon>Proisotominae</taxon>
        <taxon>Folsomia</taxon>
    </lineage>
</organism>
<proteinExistence type="predicted"/>
<reference evidence="2 3" key="1">
    <citation type="submission" date="2015-12" db="EMBL/GenBank/DDBJ databases">
        <title>The genome of Folsomia candida.</title>
        <authorList>
            <person name="Faddeeva A."/>
            <person name="Derks M.F."/>
            <person name="Anvar Y."/>
            <person name="Smit S."/>
            <person name="Van Straalen N."/>
            <person name="Roelofs D."/>
        </authorList>
    </citation>
    <scope>NUCLEOTIDE SEQUENCE [LARGE SCALE GENOMIC DNA]</scope>
    <source>
        <strain evidence="2 3">VU population</strain>
        <tissue evidence="2">Whole body</tissue>
    </source>
</reference>
<dbReference type="Proteomes" id="UP000198287">
    <property type="component" value="Unassembled WGS sequence"/>
</dbReference>
<name>A0A226EXS1_FOLCA</name>
<feature type="transmembrane region" description="Helical" evidence="1">
    <location>
        <begin position="273"/>
        <end position="299"/>
    </location>
</feature>
<sequence>MAFKLCERRFENLIIIPFNILHFTAQCPLRFNNNHGNDKSTSRINKPALWLLKNIPHRLICAALQFLGLFVYANEVVQMHVTRSSINPIEHLRLFLRACSCVHHMNLVHILWTRKPHLVRVVDHLTKNFQHDHDGPLQTWGCIFLPLLYMGAGLTSVCVLHESPPPNHSLFEVLIGLRSPFFNPKCNLPNTTLSLNQTRNDVAETNVQNMVLSYLLLFSRIMLSYNTDVIILTTLLALYLPISSFYKTLQETALLNPECFSITMSKYSDICKLIGLVNSAFSRLMLTYVLEAFTFYSVYLKELTVFDGECIYMQCKMGFLFFSFCSVFYLCGEISSLMEKSKFILINTNSSGINQLNLVNLRIQLSSHFYGISGNGFFLINYSFITTVLNSAVLEYSYAELLQALNYNDSCDYEIESVRQNYLVPGNPSQAGILRRRYVETVERLQQPMCNALKLLVCNPQTNRCDCGNPAKIVFNPGVAGSEGFTVEDGQYCRWAVGGYCTPEIESEKDNASQWCERGATCMLTGNTWGVCSYAKIVDYLITNNITSTKAGNTAIMSGKVCSCKKEPSKNTL</sequence>
<keyword evidence="3" id="KW-1185">Reference proteome</keyword>
<dbReference type="AlphaFoldDB" id="A0A226EXS1"/>
<feature type="transmembrane region" description="Helical" evidence="1">
    <location>
        <begin position="311"/>
        <end position="332"/>
    </location>
</feature>
<accession>A0A226EXS1</accession>
<evidence type="ECO:0000313" key="3">
    <source>
        <dbReference type="Proteomes" id="UP000198287"/>
    </source>
</evidence>
<keyword evidence="1" id="KW-0812">Transmembrane</keyword>
<evidence type="ECO:0000313" key="2">
    <source>
        <dbReference type="EMBL" id="OXA61978.1"/>
    </source>
</evidence>
<comment type="caution">
    <text evidence="2">The sequence shown here is derived from an EMBL/GenBank/DDBJ whole genome shotgun (WGS) entry which is preliminary data.</text>
</comment>
<keyword evidence="1" id="KW-1133">Transmembrane helix</keyword>
<feature type="transmembrane region" description="Helical" evidence="1">
    <location>
        <begin position="217"/>
        <end position="240"/>
    </location>
</feature>